<feature type="coiled-coil region" evidence="5">
    <location>
        <begin position="232"/>
        <end position="273"/>
    </location>
</feature>
<evidence type="ECO:0000256" key="6">
    <source>
        <dbReference type="SAM" id="MobiDB-lite"/>
    </source>
</evidence>
<evidence type="ECO:0000313" key="9">
    <source>
        <dbReference type="Proteomes" id="UP001176940"/>
    </source>
</evidence>
<dbReference type="Proteomes" id="UP001176940">
    <property type="component" value="Unassembled WGS sequence"/>
</dbReference>
<dbReference type="PANTHER" id="PTHR47573">
    <property type="entry name" value="PROTEIN AF-9 HOMOLOG"/>
    <property type="match status" value="1"/>
</dbReference>
<feature type="region of interest" description="Disordered" evidence="6">
    <location>
        <begin position="174"/>
        <end position="193"/>
    </location>
</feature>
<dbReference type="PROSITE" id="PS51037">
    <property type="entry name" value="YEATS"/>
    <property type="match status" value="1"/>
</dbReference>
<keyword evidence="3 4" id="KW-0539">Nucleus</keyword>
<evidence type="ECO:0000256" key="3">
    <source>
        <dbReference type="ARBA" id="ARBA00023242"/>
    </source>
</evidence>
<evidence type="ECO:0000256" key="4">
    <source>
        <dbReference type="PROSITE-ProRule" id="PRU00376"/>
    </source>
</evidence>
<dbReference type="InterPro" id="IPR005033">
    <property type="entry name" value="YEATS"/>
</dbReference>
<dbReference type="InterPro" id="IPR038704">
    <property type="entry name" value="YEAST_sf"/>
</dbReference>
<evidence type="ECO:0000256" key="5">
    <source>
        <dbReference type="SAM" id="Coils"/>
    </source>
</evidence>
<accession>A0ABN9MGR5</accession>
<keyword evidence="1" id="KW-0805">Transcription regulation</keyword>
<keyword evidence="9" id="KW-1185">Reference proteome</keyword>
<organism evidence="8 9">
    <name type="scientific">Ranitomeya imitator</name>
    <name type="common">mimic poison frog</name>
    <dbReference type="NCBI Taxonomy" id="111125"/>
    <lineage>
        <taxon>Eukaryota</taxon>
        <taxon>Metazoa</taxon>
        <taxon>Chordata</taxon>
        <taxon>Craniata</taxon>
        <taxon>Vertebrata</taxon>
        <taxon>Euteleostomi</taxon>
        <taxon>Amphibia</taxon>
        <taxon>Batrachia</taxon>
        <taxon>Anura</taxon>
        <taxon>Neobatrachia</taxon>
        <taxon>Hyloidea</taxon>
        <taxon>Dendrobatidae</taxon>
        <taxon>Dendrobatinae</taxon>
        <taxon>Ranitomeya</taxon>
    </lineage>
</organism>
<evidence type="ECO:0000256" key="2">
    <source>
        <dbReference type="ARBA" id="ARBA00023163"/>
    </source>
</evidence>
<evidence type="ECO:0000313" key="8">
    <source>
        <dbReference type="EMBL" id="CAJ0965853.1"/>
    </source>
</evidence>
<dbReference type="PANTHER" id="PTHR47573:SF1">
    <property type="entry name" value="PROTEIN AF-9 HOMOLOG"/>
    <property type="match status" value="1"/>
</dbReference>
<dbReference type="Gene3D" id="2.60.40.1970">
    <property type="entry name" value="YEATS domain"/>
    <property type="match status" value="1"/>
</dbReference>
<dbReference type="CDD" id="cd16909">
    <property type="entry name" value="YEATS_GAS41_like"/>
    <property type="match status" value="1"/>
</dbReference>
<feature type="domain" description="YEATS" evidence="7">
    <location>
        <begin position="15"/>
        <end position="158"/>
    </location>
</feature>
<comment type="subcellular location">
    <subcellularLocation>
        <location evidence="4">Nucleus</location>
    </subcellularLocation>
</comment>
<comment type="caution">
    <text evidence="8">The sequence shown here is derived from an EMBL/GenBank/DDBJ whole genome shotgun (WGS) entry which is preliminary data.</text>
</comment>
<reference evidence="8" key="1">
    <citation type="submission" date="2023-07" db="EMBL/GenBank/DDBJ databases">
        <authorList>
            <person name="Stuckert A."/>
        </authorList>
    </citation>
    <scope>NUCLEOTIDE SEQUENCE</scope>
</reference>
<dbReference type="InterPro" id="IPR055129">
    <property type="entry name" value="YEATS_dom"/>
</dbReference>
<sequence>MFKRMAEFGPDSGGRVKGVTIVKPIVYGNVARYFGKKREEDGHTHQWTVYVKPYRNEDMSAYVKKIQFKLHESYGNPLRVVTKPPYEITETGWGEFEIIIKIFFIDPNERPVTLYHLLKLFQSDTNAMLGKKTVVSEFYDEMIFQDPTAMMQQLLTTSRQLTLGAYKHETECPSHTASLGTEAPLKGRMTPGAIGRSGVVDRKKCLHNKGLYDPQRCAHSGSTVVELESKTREKLDAAKKKTSFEISELKERLKASRETINGLKSEIKKLEEDDQSKDM</sequence>
<name>A0ABN9MGR5_9NEOB</name>
<proteinExistence type="predicted"/>
<dbReference type="EMBL" id="CAUEEQ010070231">
    <property type="protein sequence ID" value="CAJ0965853.1"/>
    <property type="molecule type" value="Genomic_DNA"/>
</dbReference>
<evidence type="ECO:0000256" key="1">
    <source>
        <dbReference type="ARBA" id="ARBA00023015"/>
    </source>
</evidence>
<protein>
    <recommendedName>
        <fullName evidence="7">YEATS domain-containing protein</fullName>
    </recommendedName>
</protein>
<keyword evidence="5" id="KW-0175">Coiled coil</keyword>
<keyword evidence="2" id="KW-0804">Transcription</keyword>
<gene>
    <name evidence="8" type="ORF">RIMI_LOCUS20702260</name>
</gene>
<dbReference type="Pfam" id="PF03366">
    <property type="entry name" value="YEATS"/>
    <property type="match status" value="1"/>
</dbReference>
<evidence type="ECO:0000259" key="7">
    <source>
        <dbReference type="PROSITE" id="PS51037"/>
    </source>
</evidence>